<dbReference type="SUPFAM" id="SSF53850">
    <property type="entry name" value="Periplasmic binding protein-like II"/>
    <property type="match status" value="1"/>
</dbReference>
<gene>
    <name evidence="3" type="ORF">APZ16_00150</name>
</gene>
<dbReference type="AlphaFoldDB" id="A0A147JXL1"/>
<dbReference type="STRING" id="1776334.APZ16_00150"/>
<dbReference type="EMBL" id="LQMQ01000025">
    <property type="protein sequence ID" value="KUO41280.1"/>
    <property type="molecule type" value="Genomic_DNA"/>
</dbReference>
<keyword evidence="2" id="KW-1133">Transmembrane helix</keyword>
<name>A0A147JXL1_HADYE</name>
<dbReference type="PANTHER" id="PTHR30222">
    <property type="entry name" value="SPERMIDINE/PUTRESCINE-BINDING PERIPLASMIC PROTEIN"/>
    <property type="match status" value="1"/>
</dbReference>
<dbReference type="Proteomes" id="UP000074294">
    <property type="component" value="Unassembled WGS sequence"/>
</dbReference>
<sequence length="388" mass="43811">MKKYLIAILVVVVVVVGVASVYLLTQGPKRANELKVWTWAGYDLQTMGEYGIWDDFINAHPGLKVSVTNFPDEDSALARIAIGDRFDVSNFGGYRTHLLRYLEFGALEPLDLNLIPNFQDVHPYFKDLTEKVGRHDGKLYAVITDMGMTSIIYRRDLIQAAGLPEPDSWSVLWDPRYAEVGTAMYDAPSEIGAPIFDALFSIEDFKNPSDAQLAAWKEAVTKAFRQAKIIYDDQYELYDSLKSGEVAVATMWTELYAAGLEDGLDVVYLGLTPGHDYRQGEALFIWPYCMNVGQGAKERGTYELAHDYINAFLDPRLGKYLTDVYYYASTNTKAWQIADPERIHILGLDNPEALLSKGVFYNWEHPDPEIWDKYFEAWTEAKTAAGVG</sequence>
<comment type="caution">
    <text evidence="3">The sequence shown here is derived from an EMBL/GenBank/DDBJ whole genome shotgun (WGS) entry which is preliminary data.</text>
</comment>
<keyword evidence="1" id="KW-0732">Signal</keyword>
<protein>
    <recommendedName>
        <fullName evidence="5">Spermidine/putrescine ABC transporter substrate-binding protein</fullName>
    </recommendedName>
</protein>
<evidence type="ECO:0000256" key="2">
    <source>
        <dbReference type="SAM" id="Phobius"/>
    </source>
</evidence>
<evidence type="ECO:0000313" key="3">
    <source>
        <dbReference type="EMBL" id="KUO41280.1"/>
    </source>
</evidence>
<evidence type="ECO:0008006" key="5">
    <source>
        <dbReference type="Google" id="ProtNLM"/>
    </source>
</evidence>
<dbReference type="InterPro" id="IPR006059">
    <property type="entry name" value="SBP"/>
</dbReference>
<proteinExistence type="predicted"/>
<evidence type="ECO:0000256" key="1">
    <source>
        <dbReference type="ARBA" id="ARBA00022729"/>
    </source>
</evidence>
<reference evidence="3 4" key="1">
    <citation type="journal article" date="2016" name="Nat. Microbiol.">
        <title>Genomic inference of the metabolism of cosmopolitan subsurface Archaea, Hadesarchaea.</title>
        <authorList>
            <person name="Baker B.J."/>
            <person name="Saw J.H."/>
            <person name="Lind A.E."/>
            <person name="Lazar C.S."/>
            <person name="Hinrichs K.-U."/>
            <person name="Teske A.P."/>
            <person name="Ettema T.J."/>
        </authorList>
    </citation>
    <scope>NUCLEOTIDE SEQUENCE [LARGE SCALE GENOMIC DNA]</scope>
</reference>
<keyword evidence="2" id="KW-0472">Membrane</keyword>
<accession>A0A147JXL1</accession>
<feature type="transmembrane region" description="Helical" evidence="2">
    <location>
        <begin position="6"/>
        <end position="25"/>
    </location>
</feature>
<dbReference type="Gene3D" id="3.40.190.10">
    <property type="entry name" value="Periplasmic binding protein-like II"/>
    <property type="match status" value="2"/>
</dbReference>
<dbReference type="PANTHER" id="PTHR30222:SF17">
    <property type="entry name" value="SPERMIDINE_PUTRESCINE-BINDING PERIPLASMIC PROTEIN"/>
    <property type="match status" value="1"/>
</dbReference>
<dbReference type="Pfam" id="PF13416">
    <property type="entry name" value="SBP_bac_8"/>
    <property type="match status" value="1"/>
</dbReference>
<evidence type="ECO:0000313" key="4">
    <source>
        <dbReference type="Proteomes" id="UP000074294"/>
    </source>
</evidence>
<keyword evidence="2" id="KW-0812">Transmembrane</keyword>
<organism evidence="3 4">
    <name type="scientific">Hadarchaeum yellowstonense</name>
    <dbReference type="NCBI Taxonomy" id="1776334"/>
    <lineage>
        <taxon>Archaea</taxon>
        <taxon>Methanobacteriati</taxon>
        <taxon>Candidatus Hadarchaeota</taxon>
        <taxon>Candidatus Hadarchaeia</taxon>
        <taxon>Candidatus Hadarchaeales</taxon>
        <taxon>Candidatus Hadarchaeaceae</taxon>
        <taxon>Candidatus Hadarchaeum</taxon>
    </lineage>
</organism>